<dbReference type="EMBL" id="PKPP01006572">
    <property type="protein sequence ID" value="PWA56096.1"/>
    <property type="molecule type" value="Genomic_DNA"/>
</dbReference>
<dbReference type="Gene3D" id="3.60.10.10">
    <property type="entry name" value="Endonuclease/exonuclease/phosphatase"/>
    <property type="match status" value="1"/>
</dbReference>
<dbReference type="OrthoDB" id="1432456at2759"/>
<organism evidence="1 2">
    <name type="scientific">Artemisia annua</name>
    <name type="common">Sweet wormwood</name>
    <dbReference type="NCBI Taxonomy" id="35608"/>
    <lineage>
        <taxon>Eukaryota</taxon>
        <taxon>Viridiplantae</taxon>
        <taxon>Streptophyta</taxon>
        <taxon>Embryophyta</taxon>
        <taxon>Tracheophyta</taxon>
        <taxon>Spermatophyta</taxon>
        <taxon>Magnoliopsida</taxon>
        <taxon>eudicotyledons</taxon>
        <taxon>Gunneridae</taxon>
        <taxon>Pentapetalae</taxon>
        <taxon>asterids</taxon>
        <taxon>campanulids</taxon>
        <taxon>Asterales</taxon>
        <taxon>Asteraceae</taxon>
        <taxon>Asteroideae</taxon>
        <taxon>Anthemideae</taxon>
        <taxon>Artemisiinae</taxon>
        <taxon>Artemisia</taxon>
    </lineage>
</organism>
<dbReference type="SUPFAM" id="SSF56219">
    <property type="entry name" value="DNase I-like"/>
    <property type="match status" value="1"/>
</dbReference>
<dbReference type="InterPro" id="IPR036691">
    <property type="entry name" value="Endo/exonu/phosph_ase_sf"/>
</dbReference>
<keyword evidence="2" id="KW-1185">Reference proteome</keyword>
<accession>A0A2U1M4B1</accession>
<sequence length="114" mass="12951">MSEEISNMNVQSLWGNPFFDFVIKPSTSKSGGILAILDKRKFTSISSSIGDGFMAVFGWWQSAEVQCLFVVVYAPQNQRKKRKLWTDIEKIISSHDTISIIMGDFNEVRNAVER</sequence>
<protein>
    <recommendedName>
        <fullName evidence="3">RNA-directed DNA polymerase, eukaryota</fullName>
    </recommendedName>
</protein>
<gene>
    <name evidence="1" type="ORF">CTI12_AA417880</name>
</gene>
<evidence type="ECO:0000313" key="2">
    <source>
        <dbReference type="Proteomes" id="UP000245207"/>
    </source>
</evidence>
<evidence type="ECO:0008006" key="3">
    <source>
        <dbReference type="Google" id="ProtNLM"/>
    </source>
</evidence>
<reference evidence="1 2" key="1">
    <citation type="journal article" date="2018" name="Mol. Plant">
        <title>The genome of Artemisia annua provides insight into the evolution of Asteraceae family and artemisinin biosynthesis.</title>
        <authorList>
            <person name="Shen Q."/>
            <person name="Zhang L."/>
            <person name="Liao Z."/>
            <person name="Wang S."/>
            <person name="Yan T."/>
            <person name="Shi P."/>
            <person name="Liu M."/>
            <person name="Fu X."/>
            <person name="Pan Q."/>
            <person name="Wang Y."/>
            <person name="Lv Z."/>
            <person name="Lu X."/>
            <person name="Zhang F."/>
            <person name="Jiang W."/>
            <person name="Ma Y."/>
            <person name="Chen M."/>
            <person name="Hao X."/>
            <person name="Li L."/>
            <person name="Tang Y."/>
            <person name="Lv G."/>
            <person name="Zhou Y."/>
            <person name="Sun X."/>
            <person name="Brodelius P.E."/>
            <person name="Rose J.K.C."/>
            <person name="Tang K."/>
        </authorList>
    </citation>
    <scope>NUCLEOTIDE SEQUENCE [LARGE SCALE GENOMIC DNA]</scope>
    <source>
        <strain evidence="2">cv. Huhao1</strain>
        <tissue evidence="1">Leaf</tissue>
    </source>
</reference>
<name>A0A2U1M4B1_ARTAN</name>
<proteinExistence type="predicted"/>
<evidence type="ECO:0000313" key="1">
    <source>
        <dbReference type="EMBL" id="PWA56096.1"/>
    </source>
</evidence>
<dbReference type="AlphaFoldDB" id="A0A2U1M4B1"/>
<comment type="caution">
    <text evidence="1">The sequence shown here is derived from an EMBL/GenBank/DDBJ whole genome shotgun (WGS) entry which is preliminary data.</text>
</comment>
<dbReference type="Proteomes" id="UP000245207">
    <property type="component" value="Unassembled WGS sequence"/>
</dbReference>